<proteinExistence type="predicted"/>
<gene>
    <name evidence="1" type="ORF">H0A76_13085</name>
</gene>
<dbReference type="Proteomes" id="UP000568751">
    <property type="component" value="Unassembled WGS sequence"/>
</dbReference>
<evidence type="ECO:0000313" key="2">
    <source>
        <dbReference type="Proteomes" id="UP000568751"/>
    </source>
</evidence>
<organism evidence="1 2">
    <name type="scientific">Candidatus Thiodubiliella endoseptemdiera</name>
    <dbReference type="NCBI Taxonomy" id="2738886"/>
    <lineage>
        <taxon>Bacteria</taxon>
        <taxon>Pseudomonadati</taxon>
        <taxon>Pseudomonadota</taxon>
        <taxon>Gammaproteobacteria</taxon>
        <taxon>Candidatus Pseudothioglobaceae</taxon>
        <taxon>Candidatus Thiodubiliella</taxon>
    </lineage>
</organism>
<protein>
    <submittedName>
        <fullName evidence="1">Uncharacterized protein</fullName>
    </submittedName>
</protein>
<reference evidence="1 2" key="1">
    <citation type="submission" date="2020-05" db="EMBL/GenBank/DDBJ databases">
        <title>Horizontal transmission and recombination maintain forever young bacterial symbiont genomes.</title>
        <authorList>
            <person name="Russell S.L."/>
            <person name="Pepper-Tunick E."/>
            <person name="Svedberg J."/>
            <person name="Byrne A."/>
            <person name="Ruelas Castillo J."/>
            <person name="Vollmers C."/>
            <person name="Beinart R.A."/>
            <person name="Corbett-Detig R."/>
        </authorList>
    </citation>
    <scope>NUCLEOTIDE SEQUENCE [LARGE SCALE GENOMIC DNA]</scope>
    <source>
        <strain evidence="1">455</strain>
    </source>
</reference>
<accession>A0A853F6K3</accession>
<comment type="caution">
    <text evidence="1">The sequence shown here is derived from an EMBL/GenBank/DDBJ whole genome shotgun (WGS) entry which is preliminary data.</text>
</comment>
<evidence type="ECO:0000313" key="1">
    <source>
        <dbReference type="EMBL" id="NYT28691.1"/>
    </source>
</evidence>
<sequence length="81" mass="9031">MGTTIGISKLGGYILKAVLGMLPYEWKIPGKFKSSFFVEKVSFLTAPPPISRVGQDKKQTIICILYFKLKGTDKIKEIPQP</sequence>
<name>A0A853F6K3_9GAMM</name>
<dbReference type="EMBL" id="JACCHT010000015">
    <property type="protein sequence ID" value="NYT28691.1"/>
    <property type="molecule type" value="Genomic_DNA"/>
</dbReference>
<dbReference type="AlphaFoldDB" id="A0A853F6K3"/>